<dbReference type="GO" id="GO:0051745">
    <property type="term" value="F:4-hydroxy-3-methylbut-2-enyl diphosphate reductase activity"/>
    <property type="evidence" value="ECO:0007669"/>
    <property type="project" value="UniProtKB-EC"/>
</dbReference>
<comment type="pathway">
    <text evidence="8">Isoprenoid biosynthesis; dimethylallyl diphosphate biosynthesis; dimethylallyl diphosphate from (2E)-4-hydroxy-3-methylbutenyl diphosphate: step 1/1.</text>
</comment>
<evidence type="ECO:0000256" key="1">
    <source>
        <dbReference type="ARBA" id="ARBA00001966"/>
    </source>
</evidence>
<sequence length="226" mass="25015">MLYFVKAASSHFDPRKHLKRIGLANQTTMYKKETRAIGKLLQIQMMGIHGPDKINDHYYEFDTICDATQTRQDAVAALCDTHDQIGLDFILVVGGWDSSNTAHLLEIPQLRGVPSFHIDKPECIDADNTVSHRTIKGEVRTDPFLSEAMTRNNDRPMRVGVTSGASTPDKAVQDSLGRIVMLMSAMKEAAKEDEGSSGSHIEDVVTKRPAPANFPSPFLSPPKVRI</sequence>
<organism evidence="12">
    <name type="scientific">Octactis speculum</name>
    <dbReference type="NCBI Taxonomy" id="3111310"/>
    <lineage>
        <taxon>Eukaryota</taxon>
        <taxon>Sar</taxon>
        <taxon>Stramenopiles</taxon>
        <taxon>Ochrophyta</taxon>
        <taxon>Dictyochophyceae</taxon>
        <taxon>Dictyochales</taxon>
        <taxon>Dictyochaceae</taxon>
        <taxon>Octactis</taxon>
    </lineage>
</organism>
<comment type="pathway">
    <text evidence="7">Isoprenoid biosynthesis; isopentenyl diphosphate biosynthesis via DXP pathway; isopentenyl diphosphate from 1-deoxy-D-xylulose 5-phosphate: step 6/6.</text>
</comment>
<dbReference type="AlphaFoldDB" id="A0A7S2CKT0"/>
<evidence type="ECO:0000256" key="6">
    <source>
        <dbReference type="ARBA" id="ARBA00023014"/>
    </source>
</evidence>
<evidence type="ECO:0000256" key="9">
    <source>
        <dbReference type="ARBA" id="ARBA00046335"/>
    </source>
</evidence>
<evidence type="ECO:0000256" key="10">
    <source>
        <dbReference type="ARBA" id="ARBA00047177"/>
    </source>
</evidence>
<dbReference type="GO" id="GO:0051539">
    <property type="term" value="F:4 iron, 4 sulfur cluster binding"/>
    <property type="evidence" value="ECO:0007669"/>
    <property type="project" value="UniProtKB-KW"/>
</dbReference>
<reference evidence="12" key="1">
    <citation type="submission" date="2021-01" db="EMBL/GenBank/DDBJ databases">
        <authorList>
            <person name="Corre E."/>
            <person name="Pelletier E."/>
            <person name="Niang G."/>
            <person name="Scheremetjew M."/>
            <person name="Finn R."/>
            <person name="Kale V."/>
            <person name="Holt S."/>
            <person name="Cochrane G."/>
            <person name="Meng A."/>
            <person name="Brown T."/>
            <person name="Cohen L."/>
        </authorList>
    </citation>
    <scope>NUCLEOTIDE SEQUENCE</scope>
    <source>
        <strain evidence="12">CCMP1381</strain>
    </source>
</reference>
<dbReference type="Pfam" id="PF02401">
    <property type="entry name" value="LYTB"/>
    <property type="match status" value="1"/>
</dbReference>
<dbReference type="EC" id="1.17.7.4" evidence="10"/>
<dbReference type="EMBL" id="HBGS01029413">
    <property type="protein sequence ID" value="CAD9426659.1"/>
    <property type="molecule type" value="Transcribed_RNA"/>
</dbReference>
<evidence type="ECO:0000256" key="4">
    <source>
        <dbReference type="ARBA" id="ARBA00023002"/>
    </source>
</evidence>
<protein>
    <recommendedName>
        <fullName evidence="10">4-hydroxy-3-methylbut-2-enyl diphosphate reductase</fullName>
        <ecNumber evidence="10">1.17.7.4</ecNumber>
    </recommendedName>
</protein>
<evidence type="ECO:0000256" key="5">
    <source>
        <dbReference type="ARBA" id="ARBA00023004"/>
    </source>
</evidence>
<dbReference type="GO" id="GO:0050992">
    <property type="term" value="P:dimethylallyl diphosphate biosynthetic process"/>
    <property type="evidence" value="ECO:0007669"/>
    <property type="project" value="InterPro"/>
</dbReference>
<keyword evidence="6" id="KW-0411">Iron-sulfur</keyword>
<keyword evidence="3" id="KW-0479">Metal-binding</keyword>
<dbReference type="PANTHER" id="PTHR31619">
    <property type="entry name" value="4-HYDROXY-3-METHYLBUT-2-ENYL DIPHOSPHATE REDUCTASE, CHLOROPLASTIC"/>
    <property type="match status" value="1"/>
</dbReference>
<accession>A0A7S2CKT0</accession>
<evidence type="ECO:0000256" key="2">
    <source>
        <dbReference type="ARBA" id="ARBA00022485"/>
    </source>
</evidence>
<comment type="similarity">
    <text evidence="9">Belongs to the IspH family.</text>
</comment>
<comment type="cofactor">
    <cofactor evidence="1">
        <name>[4Fe-4S] cluster</name>
        <dbReference type="ChEBI" id="CHEBI:49883"/>
    </cofactor>
</comment>
<keyword evidence="2" id="KW-0004">4Fe-4S</keyword>
<gene>
    <name evidence="12" type="ORF">DSPE1174_LOCUS14961</name>
</gene>
<dbReference type="InterPro" id="IPR003451">
    <property type="entry name" value="LytB/IspH"/>
</dbReference>
<name>A0A7S2CKT0_9STRA</name>
<feature type="region of interest" description="Disordered" evidence="11">
    <location>
        <begin position="206"/>
        <end position="226"/>
    </location>
</feature>
<dbReference type="PANTHER" id="PTHR31619:SF5">
    <property type="entry name" value="4-HYDROXY-3-METHYLBUT-2-ENYL DIPHOSPHATE REDUCTASE, CHLOROPLASTIC"/>
    <property type="match status" value="1"/>
</dbReference>
<evidence type="ECO:0000256" key="8">
    <source>
        <dbReference type="ARBA" id="ARBA00046314"/>
    </source>
</evidence>
<evidence type="ECO:0000256" key="7">
    <source>
        <dbReference type="ARBA" id="ARBA00046313"/>
    </source>
</evidence>
<dbReference type="GO" id="GO:0019288">
    <property type="term" value="P:isopentenyl diphosphate biosynthetic process, methylerythritol 4-phosphate pathway"/>
    <property type="evidence" value="ECO:0007669"/>
    <property type="project" value="InterPro"/>
</dbReference>
<dbReference type="GO" id="GO:0046872">
    <property type="term" value="F:metal ion binding"/>
    <property type="evidence" value="ECO:0007669"/>
    <property type="project" value="UniProtKB-KW"/>
</dbReference>
<keyword evidence="4" id="KW-0560">Oxidoreductase</keyword>
<evidence type="ECO:0000256" key="11">
    <source>
        <dbReference type="SAM" id="MobiDB-lite"/>
    </source>
</evidence>
<evidence type="ECO:0000256" key="3">
    <source>
        <dbReference type="ARBA" id="ARBA00022723"/>
    </source>
</evidence>
<evidence type="ECO:0000313" key="12">
    <source>
        <dbReference type="EMBL" id="CAD9426659.1"/>
    </source>
</evidence>
<dbReference type="Gene3D" id="3.40.1010.20">
    <property type="entry name" value="4-hydroxy-3-methylbut-2-enyl diphosphate reductase, catalytic domain"/>
    <property type="match status" value="1"/>
</dbReference>
<proteinExistence type="inferred from homology"/>
<keyword evidence="5" id="KW-0408">Iron</keyword>